<name>A0ABT4BAI0_9ACTN</name>
<dbReference type="PROSITE" id="PS51257">
    <property type="entry name" value="PROKAR_LIPOPROTEIN"/>
    <property type="match status" value="1"/>
</dbReference>
<keyword evidence="3" id="KW-1185">Reference proteome</keyword>
<proteinExistence type="predicted"/>
<evidence type="ECO:0000256" key="1">
    <source>
        <dbReference type="SAM" id="SignalP"/>
    </source>
</evidence>
<dbReference type="RefSeq" id="WP_267568046.1">
    <property type="nucleotide sequence ID" value="NZ_JAPNTZ010000015.1"/>
</dbReference>
<keyword evidence="1" id="KW-0732">Signal</keyword>
<accession>A0ABT4BAI0</accession>
<evidence type="ECO:0008006" key="4">
    <source>
        <dbReference type="Google" id="ProtNLM"/>
    </source>
</evidence>
<comment type="caution">
    <text evidence="2">The sequence shown here is derived from an EMBL/GenBank/DDBJ whole genome shotgun (WGS) entry which is preliminary data.</text>
</comment>
<feature type="chain" id="PRO_5046980031" description="DUF3558 domain-containing protein" evidence="1">
    <location>
        <begin position="23"/>
        <end position="203"/>
    </location>
</feature>
<dbReference type="Proteomes" id="UP001151002">
    <property type="component" value="Unassembled WGS sequence"/>
</dbReference>
<protein>
    <recommendedName>
        <fullName evidence="4">DUF3558 domain-containing protein</fullName>
    </recommendedName>
</protein>
<evidence type="ECO:0000313" key="2">
    <source>
        <dbReference type="EMBL" id="MCY1143528.1"/>
    </source>
</evidence>
<dbReference type="EMBL" id="JAPNTZ010000015">
    <property type="protein sequence ID" value="MCY1143528.1"/>
    <property type="molecule type" value="Genomic_DNA"/>
</dbReference>
<reference evidence="2" key="1">
    <citation type="submission" date="2022-11" db="EMBL/GenBank/DDBJ databases">
        <authorList>
            <person name="Somphong A."/>
            <person name="Phongsopitanun W."/>
        </authorList>
    </citation>
    <scope>NUCLEOTIDE SEQUENCE</scope>
    <source>
        <strain evidence="2">Pm04-4</strain>
    </source>
</reference>
<feature type="signal peptide" evidence="1">
    <location>
        <begin position="1"/>
        <end position="22"/>
    </location>
</feature>
<gene>
    <name evidence="2" type="ORF">OWR29_36480</name>
</gene>
<sequence length="203" mass="20824">MRVRSGPIAVAALALTVAGGCAGEDRAKATAAPAVIEPTATAASPAAAVTEPAAWKDLAVDCPPLTAAEFAATEPVDRPARRMDDAALLGVMCSYRLDDALVVSTRLQIDRDPAQARQSAEVFASNRADKEAKGLTVADLTGLDGPATVTADGSAVVEAMTFSKSARLFAIVDLGVPVQSEADIDQHADALAAVLRDMVGNLR</sequence>
<evidence type="ECO:0000313" key="3">
    <source>
        <dbReference type="Proteomes" id="UP001151002"/>
    </source>
</evidence>
<organism evidence="2 3">
    <name type="scientific">Paractinoplanes pyxinae</name>
    <dbReference type="NCBI Taxonomy" id="2997416"/>
    <lineage>
        <taxon>Bacteria</taxon>
        <taxon>Bacillati</taxon>
        <taxon>Actinomycetota</taxon>
        <taxon>Actinomycetes</taxon>
        <taxon>Micromonosporales</taxon>
        <taxon>Micromonosporaceae</taxon>
        <taxon>Paractinoplanes</taxon>
    </lineage>
</organism>